<sequence>MKTLIVYFSSGGSTKIVARTLSMNLKANILEIKDLKDRKGFGKRLLSSIEAFRESKTEISPKRIDFTDYDLIYLGTPTWANNPAPAIITFIDNCDWKGKDVILFTTLSNNGGEKVLERLEEKVSLRGARVVESFAITTKDKSSEDLINDTEAKINVLDLKMYGA</sequence>
<dbReference type="InterPro" id="IPR001226">
    <property type="entry name" value="Flavodoxin_CS"/>
</dbReference>
<proteinExistence type="predicted"/>
<organism evidence="2 3">
    <name type="scientific">Methanobrevibacter millerae</name>
    <dbReference type="NCBI Taxonomy" id="230361"/>
    <lineage>
        <taxon>Archaea</taxon>
        <taxon>Methanobacteriati</taxon>
        <taxon>Methanobacteriota</taxon>
        <taxon>Methanomada group</taxon>
        <taxon>Methanobacteria</taxon>
        <taxon>Methanobacteriales</taxon>
        <taxon>Methanobacteriaceae</taxon>
        <taxon>Methanobrevibacter</taxon>
    </lineage>
</organism>
<dbReference type="Proteomes" id="UP000713479">
    <property type="component" value="Unassembled WGS sequence"/>
</dbReference>
<dbReference type="AlphaFoldDB" id="A0A8T3VSR8"/>
<dbReference type="InterPro" id="IPR029039">
    <property type="entry name" value="Flavoprotein-like_sf"/>
</dbReference>
<dbReference type="InterPro" id="IPR008254">
    <property type="entry name" value="Flavodoxin/NO_synth"/>
</dbReference>
<gene>
    <name evidence="2" type="ORF">E7Z74_05215</name>
</gene>
<feature type="domain" description="Flavodoxin-like" evidence="1">
    <location>
        <begin position="3"/>
        <end position="158"/>
    </location>
</feature>
<evidence type="ECO:0000313" key="3">
    <source>
        <dbReference type="Proteomes" id="UP000713479"/>
    </source>
</evidence>
<dbReference type="PROSITE" id="PS00201">
    <property type="entry name" value="FLAVODOXIN"/>
    <property type="match status" value="1"/>
</dbReference>
<comment type="caution">
    <text evidence="2">The sequence shown here is derived from an EMBL/GenBank/DDBJ whole genome shotgun (WGS) entry which is preliminary data.</text>
</comment>
<dbReference type="PANTHER" id="PTHR39201:SF1">
    <property type="entry name" value="FLAVODOXIN-LIKE DOMAIN-CONTAINING PROTEIN"/>
    <property type="match status" value="1"/>
</dbReference>
<dbReference type="PANTHER" id="PTHR39201">
    <property type="entry name" value="EXPORTED PROTEIN-RELATED"/>
    <property type="match status" value="1"/>
</dbReference>
<dbReference type="Pfam" id="PF12682">
    <property type="entry name" value="Flavodoxin_4"/>
    <property type="match status" value="1"/>
</dbReference>
<evidence type="ECO:0000313" key="2">
    <source>
        <dbReference type="EMBL" id="MBE6510649.1"/>
    </source>
</evidence>
<dbReference type="EMBL" id="SUTF01000006">
    <property type="protein sequence ID" value="MBE6510649.1"/>
    <property type="molecule type" value="Genomic_DNA"/>
</dbReference>
<name>A0A8T3VSR8_9EURY</name>
<dbReference type="SUPFAM" id="SSF52218">
    <property type="entry name" value="Flavoproteins"/>
    <property type="match status" value="1"/>
</dbReference>
<accession>A0A8T3VSR8</accession>
<evidence type="ECO:0000259" key="1">
    <source>
        <dbReference type="PROSITE" id="PS50902"/>
    </source>
</evidence>
<reference evidence="2" key="1">
    <citation type="submission" date="2019-04" db="EMBL/GenBank/DDBJ databases">
        <title>Evolution of Biomass-Degrading Anaerobic Consortia Revealed by Metagenomics.</title>
        <authorList>
            <person name="Peng X."/>
        </authorList>
    </citation>
    <scope>NUCLEOTIDE SEQUENCE</scope>
    <source>
        <strain evidence="2">SIG13</strain>
    </source>
</reference>
<dbReference type="Gene3D" id="3.40.50.360">
    <property type="match status" value="1"/>
</dbReference>
<dbReference type="PROSITE" id="PS50902">
    <property type="entry name" value="FLAVODOXIN_LIKE"/>
    <property type="match status" value="1"/>
</dbReference>
<dbReference type="GO" id="GO:0010181">
    <property type="term" value="F:FMN binding"/>
    <property type="evidence" value="ECO:0007669"/>
    <property type="project" value="InterPro"/>
</dbReference>
<dbReference type="GO" id="GO:0009055">
    <property type="term" value="F:electron transfer activity"/>
    <property type="evidence" value="ECO:0007669"/>
    <property type="project" value="InterPro"/>
</dbReference>
<protein>
    <submittedName>
        <fullName evidence="2">Flavodoxin</fullName>
    </submittedName>
</protein>